<comment type="caution">
    <text evidence="1">The sequence shown here is derived from an EMBL/GenBank/DDBJ whole genome shotgun (WGS) entry which is preliminary data.</text>
</comment>
<dbReference type="Proteomes" id="UP000317650">
    <property type="component" value="Chromosome 5"/>
</dbReference>
<name>A0A4S8JXW1_MUSBA</name>
<evidence type="ECO:0000313" key="2">
    <source>
        <dbReference type="Proteomes" id="UP000317650"/>
    </source>
</evidence>
<reference evidence="1 2" key="1">
    <citation type="journal article" date="2019" name="Nat. Plants">
        <title>Genome sequencing of Musa balbisiana reveals subgenome evolution and function divergence in polyploid bananas.</title>
        <authorList>
            <person name="Yao X."/>
        </authorList>
    </citation>
    <scope>NUCLEOTIDE SEQUENCE [LARGE SCALE GENOMIC DNA]</scope>
    <source>
        <strain evidence="2">cv. DH-PKW</strain>
        <tissue evidence="1">Leaves</tissue>
    </source>
</reference>
<protein>
    <submittedName>
        <fullName evidence="1">Uncharacterized protein</fullName>
    </submittedName>
</protein>
<accession>A0A4S8JXW1</accession>
<proteinExistence type="predicted"/>
<evidence type="ECO:0000313" key="1">
    <source>
        <dbReference type="EMBL" id="THU67147.1"/>
    </source>
</evidence>
<sequence>MTPKLEPLTGIREVSTISQGIQSFTSTAYTLLQHLHHDQLQMDRSNMITFGSDPSCSSSGGSCTQISYGTVLEYAYDGRGCEGAQVSIDNCIHDGLEDTDRLLHAGGGSHVETPLDYIYEEIKHLLNYNSECNISNNPQY</sequence>
<dbReference type="STRING" id="52838.A0A4S8JXW1"/>
<organism evidence="1 2">
    <name type="scientific">Musa balbisiana</name>
    <name type="common">Banana</name>
    <dbReference type="NCBI Taxonomy" id="52838"/>
    <lineage>
        <taxon>Eukaryota</taxon>
        <taxon>Viridiplantae</taxon>
        <taxon>Streptophyta</taxon>
        <taxon>Embryophyta</taxon>
        <taxon>Tracheophyta</taxon>
        <taxon>Spermatophyta</taxon>
        <taxon>Magnoliopsida</taxon>
        <taxon>Liliopsida</taxon>
        <taxon>Zingiberales</taxon>
        <taxon>Musaceae</taxon>
        <taxon>Musa</taxon>
    </lineage>
</organism>
<dbReference type="EMBL" id="PYDT01000003">
    <property type="protein sequence ID" value="THU67147.1"/>
    <property type="molecule type" value="Genomic_DNA"/>
</dbReference>
<gene>
    <name evidence="1" type="ORF">C4D60_Mb05t21580</name>
</gene>
<dbReference type="AlphaFoldDB" id="A0A4S8JXW1"/>
<keyword evidence="2" id="KW-1185">Reference proteome</keyword>